<sequence length="249" mass="29116">MTDQPLINTTRRKNSPRIVQSNELTEAAYSLTRDQKRMLYLFVDQIRGHDGTLNDHNGICDIQVAHYAKTFGLTSAEASKDIRNALKNFAGKEVVFFKPEDDANGEHGYESYPWFIKRAYSPARGTYSVHINPYIIPFFVGLQNRFTQFRLGETKEITSPYAMRLYESLCQYRKPDGSGVLSLKIDWIMDRYQLPQSYSRMPDFRRRFLQPVVEEINNRTPMKVSYVEKKKGRLTTHIVFSYFDDQRPL</sequence>
<dbReference type="Gene3D" id="1.10.10.10">
    <property type="entry name" value="Winged helix-like DNA-binding domain superfamily/Winged helix DNA-binding domain"/>
    <property type="match status" value="2"/>
</dbReference>
<dbReference type="InterPro" id="IPR000525">
    <property type="entry name" value="Initiator_Rep_WH1"/>
</dbReference>
<dbReference type="RefSeq" id="WP_064556339.1">
    <property type="nucleotide sequence ID" value="NZ_LXEO01000069.1"/>
</dbReference>
<proteinExistence type="inferred from homology"/>
<dbReference type="GO" id="GO:0006270">
    <property type="term" value="P:DNA replication initiation"/>
    <property type="evidence" value="ECO:0007669"/>
    <property type="project" value="InterPro"/>
</dbReference>
<reference evidence="3 4" key="1">
    <citation type="submission" date="2016-04" db="EMBL/GenBank/DDBJ databases">
        <title>ATOL: Assembling a taxonomically balanced genome-scale reconstruction of the evolutionary history of the Enterobacteriaceae.</title>
        <authorList>
            <person name="Plunkett G.III."/>
            <person name="Neeno-Eckwall E.C."/>
            <person name="Glasner J.D."/>
            <person name="Perna N.T."/>
        </authorList>
    </citation>
    <scope>NUCLEOTIDE SEQUENCE [LARGE SCALE GENOMIC DNA]</scope>
    <source>
        <strain evidence="3 4">ATCC 51607</strain>
    </source>
</reference>
<keyword evidence="3" id="KW-0548">Nucleotidyltransferase</keyword>
<evidence type="ECO:0000259" key="2">
    <source>
        <dbReference type="Pfam" id="PF01051"/>
    </source>
</evidence>
<organism evidence="3 4">
    <name type="scientific">Buttiauxella noackiae ATCC 51607</name>
    <dbReference type="NCBI Taxonomy" id="1354255"/>
    <lineage>
        <taxon>Bacteria</taxon>
        <taxon>Pseudomonadati</taxon>
        <taxon>Pseudomonadota</taxon>
        <taxon>Gammaproteobacteria</taxon>
        <taxon>Enterobacterales</taxon>
        <taxon>Enterobacteriaceae</taxon>
        <taxon>Buttiauxella</taxon>
    </lineage>
</organism>
<comment type="caution">
    <text evidence="3">The sequence shown here is derived from an EMBL/GenBank/DDBJ whole genome shotgun (WGS) entry which is preliminary data.</text>
</comment>
<dbReference type="NCBIfam" id="NF010305">
    <property type="entry name" value="PRK13742.1"/>
    <property type="match status" value="1"/>
</dbReference>
<evidence type="ECO:0000313" key="4">
    <source>
        <dbReference type="Proteomes" id="UP000078286"/>
    </source>
</evidence>
<keyword evidence="4" id="KW-1185">Reference proteome</keyword>
<accession>A0A1B7HGH6</accession>
<evidence type="ECO:0000256" key="1">
    <source>
        <dbReference type="ARBA" id="ARBA00038283"/>
    </source>
</evidence>
<dbReference type="InterPro" id="IPR036390">
    <property type="entry name" value="WH_DNA-bd_sf"/>
</dbReference>
<dbReference type="Pfam" id="PF01051">
    <property type="entry name" value="Rep3_N"/>
    <property type="match status" value="1"/>
</dbReference>
<comment type="similarity">
    <text evidence="1">Belongs to the initiator RepB protein family.</text>
</comment>
<feature type="domain" description="Initiator Rep protein WH1" evidence="2">
    <location>
        <begin position="18"/>
        <end position="170"/>
    </location>
</feature>
<dbReference type="Pfam" id="PF21205">
    <property type="entry name" value="Rep3_C"/>
    <property type="match status" value="1"/>
</dbReference>
<dbReference type="AlphaFoldDB" id="A0A1B7HGH6"/>
<gene>
    <name evidence="3" type="ORF">M979_4318</name>
</gene>
<dbReference type="Proteomes" id="UP000078286">
    <property type="component" value="Unassembled WGS sequence"/>
</dbReference>
<dbReference type="EMBL" id="LXEO01000069">
    <property type="protein sequence ID" value="OAT14715.1"/>
    <property type="molecule type" value="Genomic_DNA"/>
</dbReference>
<dbReference type="PATRIC" id="fig|1354255.3.peg.4442"/>
<keyword evidence="3" id="KW-0808">Transferase</keyword>
<dbReference type="GO" id="GO:0003887">
    <property type="term" value="F:DNA-directed DNA polymerase activity"/>
    <property type="evidence" value="ECO:0007669"/>
    <property type="project" value="UniProtKB-EC"/>
</dbReference>
<dbReference type="SUPFAM" id="SSF46785">
    <property type="entry name" value="Winged helix' DNA-binding domain"/>
    <property type="match status" value="2"/>
</dbReference>
<evidence type="ECO:0000313" key="3">
    <source>
        <dbReference type="EMBL" id="OAT14715.1"/>
    </source>
</evidence>
<dbReference type="EC" id="2.7.7.7" evidence="3"/>
<protein>
    <submittedName>
        <fullName evidence="3">RepE family replication initiation protein</fullName>
        <ecNumber evidence="3">2.7.7.7</ecNumber>
    </submittedName>
</protein>
<name>A0A1B7HGH6_9ENTR</name>
<dbReference type="InterPro" id="IPR036388">
    <property type="entry name" value="WH-like_DNA-bd_sf"/>
</dbReference>